<name>A0A8H5AW41_9AGAR</name>
<feature type="compositionally biased region" description="Low complexity" evidence="1">
    <location>
        <begin position="1265"/>
        <end position="1278"/>
    </location>
</feature>
<feature type="compositionally biased region" description="Polar residues" evidence="1">
    <location>
        <begin position="691"/>
        <end position="720"/>
    </location>
</feature>
<evidence type="ECO:0008006" key="4">
    <source>
        <dbReference type="Google" id="ProtNLM"/>
    </source>
</evidence>
<feature type="region of interest" description="Disordered" evidence="1">
    <location>
        <begin position="548"/>
        <end position="1294"/>
    </location>
</feature>
<feature type="compositionally biased region" description="Polar residues" evidence="1">
    <location>
        <begin position="1057"/>
        <end position="1068"/>
    </location>
</feature>
<dbReference type="Gene3D" id="3.20.20.80">
    <property type="entry name" value="Glycosidases"/>
    <property type="match status" value="1"/>
</dbReference>
<feature type="compositionally biased region" description="Polar residues" evidence="1">
    <location>
        <begin position="1016"/>
        <end position="1025"/>
    </location>
</feature>
<dbReference type="CDD" id="cd11576">
    <property type="entry name" value="GH99_GH71_like_2"/>
    <property type="match status" value="1"/>
</dbReference>
<feature type="compositionally biased region" description="Low complexity" evidence="1">
    <location>
        <begin position="734"/>
        <end position="749"/>
    </location>
</feature>
<feature type="region of interest" description="Disordered" evidence="1">
    <location>
        <begin position="480"/>
        <end position="528"/>
    </location>
</feature>
<evidence type="ECO:0000313" key="3">
    <source>
        <dbReference type="Proteomes" id="UP000567179"/>
    </source>
</evidence>
<accession>A0A8H5AW41</accession>
<feature type="compositionally biased region" description="Polar residues" evidence="1">
    <location>
        <begin position="633"/>
        <end position="670"/>
    </location>
</feature>
<feature type="compositionally biased region" description="Pro residues" evidence="1">
    <location>
        <begin position="848"/>
        <end position="858"/>
    </location>
</feature>
<reference evidence="2 3" key="1">
    <citation type="journal article" date="2020" name="ISME J.">
        <title>Uncovering the hidden diversity of litter-decomposition mechanisms in mushroom-forming fungi.</title>
        <authorList>
            <person name="Floudas D."/>
            <person name="Bentzer J."/>
            <person name="Ahren D."/>
            <person name="Johansson T."/>
            <person name="Persson P."/>
            <person name="Tunlid A."/>
        </authorList>
    </citation>
    <scope>NUCLEOTIDE SEQUENCE [LARGE SCALE GENOMIC DNA]</scope>
    <source>
        <strain evidence="2 3">CBS 101986</strain>
    </source>
</reference>
<evidence type="ECO:0000256" key="1">
    <source>
        <dbReference type="SAM" id="MobiDB-lite"/>
    </source>
</evidence>
<dbReference type="Proteomes" id="UP000567179">
    <property type="component" value="Unassembled WGS sequence"/>
</dbReference>
<organism evidence="2 3">
    <name type="scientific">Psilocybe cf. subviscida</name>
    <dbReference type="NCBI Taxonomy" id="2480587"/>
    <lineage>
        <taxon>Eukaryota</taxon>
        <taxon>Fungi</taxon>
        <taxon>Dikarya</taxon>
        <taxon>Basidiomycota</taxon>
        <taxon>Agaricomycotina</taxon>
        <taxon>Agaricomycetes</taxon>
        <taxon>Agaricomycetidae</taxon>
        <taxon>Agaricales</taxon>
        <taxon>Agaricineae</taxon>
        <taxon>Strophariaceae</taxon>
        <taxon>Psilocybe</taxon>
    </lineage>
</organism>
<evidence type="ECO:0000313" key="2">
    <source>
        <dbReference type="EMBL" id="KAF5312009.1"/>
    </source>
</evidence>
<feature type="compositionally biased region" description="Polar residues" evidence="1">
    <location>
        <begin position="556"/>
        <end position="595"/>
    </location>
</feature>
<dbReference type="OrthoDB" id="2589715at2759"/>
<dbReference type="EMBL" id="JAACJJ010000056">
    <property type="protein sequence ID" value="KAF5312009.1"/>
    <property type="molecule type" value="Genomic_DNA"/>
</dbReference>
<feature type="compositionally biased region" description="Low complexity" evidence="1">
    <location>
        <begin position="1106"/>
        <end position="1132"/>
    </location>
</feature>
<feature type="compositionally biased region" description="Gly residues" evidence="1">
    <location>
        <begin position="1183"/>
        <end position="1196"/>
    </location>
</feature>
<comment type="caution">
    <text evidence="2">The sequence shown here is derived from an EMBL/GenBank/DDBJ whole genome shotgun (WGS) entry which is preliminary data.</text>
</comment>
<sequence length="1334" mass="138511">MASSSSSNRHEGKIIKRANPATIQDKFMVGYQGWFTCGGDGEPVGPGHHGWLHWMNEPIPNGGHPNVDLWPDVSSYSPSELFPVPGLKTKTGDPVFLFSSRNAKTVQRHFHWMAEHGVDGAFLQRFLGQCDVEGGNEGIMRIRDEVGDRVQEAAEREGRVFAIMYDVVGVPPDRILKIFQRDWMHLIRNKGILDSPNYLKERGKPVVALWGLGFDNAKHTPELVRSVVQFFRNTTPGGVYIVAGTPSNWRTSEGDADPNPEFLNVWLDEFDAISPWTVGRYSNDQEADNFMETKMKGDVELINHRNEQGTGKKIDYIPVVLPGGSGFNTSEGRWGFNNIKRNGGRFLWKQIANAKRLGVRTMYGAMWDEYDEGTALMPAVERKNQLPDTDKFKFMALDEDGYDVPADWYMRVCGFAAEGLRGERRIFDTFPVKELQDYWSSRPKYEQVSQKSAEFISGTAGGSGDGDGQTYQEWLTSQKDEKDELPPPPYTLISDDPEPTASTSTSAPAPAPAPGPAHALGPAPIPVGASRPGPANVFSAVPATSAAVPVPGSASLTPTSPHASQTGLPSFNNAPSHSQVQPVSGQGNETPNNHTVGGYPPHSYQPGSAPPGNTPTAHPPQQSYYSGGAAPPVTNTNEAQHGSNATGSTGYGSSSCHPNTGPNAASNTSAQSQQPYHPSGPHPSGPAVAPQQGNSHTGYAPNAYQSGPPTNVPGGSSPQQAYHGVGNQGPQNNSASGAPGGAASSYQGGVPPGPSGPPGVAHPQQPYHSPEYGRQTTTGAPGPVGGPQQGNSQAGYLPNTHQSGPPPHVPGGPSSQQPYHGTANQGPQNNNPAGGPGGSASSYQGGAPPGPPGAPRPQQPYNSADTVSSLANDFGRQNISGAPPAGVVGGAGARPGASPPPVHPAHPSANQPGAYPPPSSAYPGIPPRPPSRPGSRPQSMSYAPNLGASVHNVGSSTPAQWPPKDWNVNQPQTRPNTTGSPPPQVPHSTHPHGPQVNIGSANPPRPGASSYGGGVNSSLRPSASLSHKPPPRPPAGPSPSGNYQSSYRPGSAGGFPSVQSYNSSSQPYGGSESPFPQPHASAASYKASSPSAVSFPGGPSGPYPPSMSSYQAPGGSSYPGSSEGSNYGSSRPNFGWPGGPSGSPPPPSSGASFPGADVYGPSRPYSPSASNASFPSSSPYPPGGGGLGGPNVGGPGFHMPGAQTYSGSGMPLADQSAYQASYGPGDQYNPPSTYPGPGGSAFPSASPWASGSGLGSMMPPPPRPGNYSSNSYGSSSQQGKPSSTGNLPPMASNALDFARTAVDKVTGKKTRVQLENQVGNLAQTGTKLFNKLTK</sequence>
<proteinExistence type="predicted"/>
<feature type="compositionally biased region" description="Polar residues" evidence="1">
    <location>
        <begin position="967"/>
        <end position="979"/>
    </location>
</feature>
<feature type="compositionally biased region" description="Pro residues" evidence="1">
    <location>
        <begin position="914"/>
        <end position="932"/>
    </location>
</feature>
<feature type="compositionally biased region" description="Polar residues" evidence="1">
    <location>
        <begin position="614"/>
        <end position="625"/>
    </location>
</feature>
<feature type="compositionally biased region" description="Low complexity" evidence="1">
    <location>
        <begin position="499"/>
        <end position="508"/>
    </location>
</feature>
<keyword evidence="3" id="KW-1185">Reference proteome</keyword>
<protein>
    <recommendedName>
        <fullName evidence="4">Xylosidase/arabinosidase</fullName>
    </recommendedName>
</protein>
<feature type="compositionally biased region" description="Low complexity" evidence="1">
    <location>
        <begin position="1165"/>
        <end position="1177"/>
    </location>
</feature>
<feature type="compositionally biased region" description="Low complexity" evidence="1">
    <location>
        <begin position="811"/>
        <end position="846"/>
    </location>
</feature>
<feature type="compositionally biased region" description="Polar residues" evidence="1">
    <location>
        <begin position="863"/>
        <end position="880"/>
    </location>
</feature>
<gene>
    <name evidence="2" type="ORF">D9619_003649</name>
</gene>
<feature type="compositionally biased region" description="Low complexity" evidence="1">
    <location>
        <begin position="1080"/>
        <end position="1097"/>
    </location>
</feature>